<dbReference type="Proteomes" id="UP000289859">
    <property type="component" value="Unassembled WGS sequence"/>
</dbReference>
<name>A0A4Q0PFJ0_9FLAO</name>
<comment type="caution">
    <text evidence="1">The sequence shown here is derived from an EMBL/GenBank/DDBJ whole genome shotgun (WGS) entry which is preliminary data.</text>
</comment>
<dbReference type="OrthoDB" id="9904025at2"/>
<evidence type="ECO:0000313" key="2">
    <source>
        <dbReference type="Proteomes" id="UP000289859"/>
    </source>
</evidence>
<protein>
    <submittedName>
        <fullName evidence="1">Uncharacterized protein</fullName>
    </submittedName>
</protein>
<accession>A0A4Q0PFJ0</accession>
<organism evidence="1 2">
    <name type="scientific">Leeuwenhoekiella polynyae</name>
    <dbReference type="NCBI Taxonomy" id="1550906"/>
    <lineage>
        <taxon>Bacteria</taxon>
        <taxon>Pseudomonadati</taxon>
        <taxon>Bacteroidota</taxon>
        <taxon>Flavobacteriia</taxon>
        <taxon>Flavobacteriales</taxon>
        <taxon>Flavobacteriaceae</taxon>
        <taxon>Leeuwenhoekiella</taxon>
    </lineage>
</organism>
<dbReference type="RefSeq" id="WP_128764502.1">
    <property type="nucleotide sequence ID" value="NZ_JBHUOO010000023.1"/>
</dbReference>
<proteinExistence type="predicted"/>
<keyword evidence="2" id="KW-1185">Reference proteome</keyword>
<evidence type="ECO:0000313" key="1">
    <source>
        <dbReference type="EMBL" id="RXG25697.1"/>
    </source>
</evidence>
<dbReference type="AlphaFoldDB" id="A0A4Q0PFJ0"/>
<sequence>MNKPEIKTIRVVLAAGETSADGSISINEGEQIFAAATASGSHTKLVRLGLDVNGSEIHAPLSLPFWDGQLGTFQQRGRLLNYNGGSTVDVKIRTSSAPAAAMEIEVAFEIWKAPVMQQGPNGTLIPGVSC</sequence>
<reference evidence="1 2" key="1">
    <citation type="submission" date="2018-07" db="EMBL/GenBank/DDBJ databases">
        <title>Leeuwenhoekiella genomics.</title>
        <authorList>
            <person name="Tahon G."/>
            <person name="Willems A."/>
        </authorList>
    </citation>
    <scope>NUCLEOTIDE SEQUENCE [LARGE SCALE GENOMIC DNA]</scope>
    <source>
        <strain evidence="1 2">LMG 29608</strain>
    </source>
</reference>
<gene>
    <name evidence="1" type="ORF">DSM02_864</name>
</gene>
<dbReference type="EMBL" id="QOVK01000002">
    <property type="protein sequence ID" value="RXG25697.1"/>
    <property type="molecule type" value="Genomic_DNA"/>
</dbReference>